<dbReference type="Proteomes" id="UP000031184">
    <property type="component" value="Unassembled WGS sequence"/>
</dbReference>
<dbReference type="AlphaFoldDB" id="A0A0B4ERL0"/>
<protein>
    <submittedName>
        <fullName evidence="1">Uncharacterized protein</fullName>
    </submittedName>
</protein>
<accession>A0A0B4ERL0</accession>
<gene>
    <name evidence="1" type="ORF">C095_05760</name>
</gene>
<dbReference type="EMBL" id="AUZI01000012">
    <property type="protein sequence ID" value="KID49655.1"/>
    <property type="molecule type" value="Genomic_DNA"/>
</dbReference>
<comment type="caution">
    <text evidence="1">The sequence shown here is derived from an EMBL/GenBank/DDBJ whole genome shotgun (WGS) entry which is preliminary data.</text>
</comment>
<name>A0A0B4ERL0_9FUSO</name>
<organism evidence="1 2">
    <name type="scientific">Fusobacterium necrophorum subsp. funduliforme B35</name>
    <dbReference type="NCBI Taxonomy" id="1226633"/>
    <lineage>
        <taxon>Bacteria</taxon>
        <taxon>Fusobacteriati</taxon>
        <taxon>Fusobacteriota</taxon>
        <taxon>Fusobacteriia</taxon>
        <taxon>Fusobacteriales</taxon>
        <taxon>Fusobacteriaceae</taxon>
        <taxon>Fusobacterium</taxon>
    </lineage>
</organism>
<dbReference type="RefSeq" id="WP_039121766.1">
    <property type="nucleotide sequence ID" value="NZ_AOJP01000006.1"/>
</dbReference>
<evidence type="ECO:0000313" key="2">
    <source>
        <dbReference type="Proteomes" id="UP000031184"/>
    </source>
</evidence>
<sequence>MRNRGFIQQASESSPFLSESKILSQIAGMGKAVIISMDDLLYFQKYYLSIKALIERAKVSNFLWITINSDGTYTEEKLGNPKEINQATIINIVEEKLKTYKGHSFIVNDGIEFLYSDGKINEELDSCLEKNKKMQERLKILHPVSELNEVFEHFKINCRHKKEYYDECFSHDNVIKKEVREQGLRNILMKYLQNNM</sequence>
<evidence type="ECO:0000313" key="1">
    <source>
        <dbReference type="EMBL" id="KID49655.1"/>
    </source>
</evidence>
<proteinExistence type="predicted"/>
<dbReference type="PATRIC" id="fig|1226633.4.peg.1167"/>
<reference evidence="1 2" key="1">
    <citation type="submission" date="2013-08" db="EMBL/GenBank/DDBJ databases">
        <title>An opportunistic ruminal bacterium that causes liver abscesses in cattle.</title>
        <authorList>
            <person name="Benahmed F.H."/>
            <person name="Rasmussen M."/>
            <person name="Harbottle H."/>
            <person name="Soppet D."/>
            <person name="Nagaraja T.G."/>
            <person name="Davidson M."/>
        </authorList>
    </citation>
    <scope>NUCLEOTIDE SEQUENCE [LARGE SCALE GENOMIC DNA]</scope>
    <source>
        <strain evidence="1 2">B35</strain>
    </source>
</reference>